<gene>
    <name evidence="2" type="ORF">pC6.5b_345</name>
</gene>
<evidence type="ECO:0000256" key="1">
    <source>
        <dbReference type="SAM" id="MobiDB-lite"/>
    </source>
</evidence>
<keyword evidence="2" id="KW-0614">Plasmid</keyword>
<reference evidence="2" key="1">
    <citation type="submission" date="2018-12" db="EMBL/GenBank/DDBJ databases">
        <title>Three Rhizobium rhizogenes strains isolated from the same crown gall tumor carry diverse plasmids.</title>
        <authorList>
            <person name="Pulawska J."/>
            <person name="Kuzmanovic N."/>
        </authorList>
    </citation>
    <scope>NUCLEOTIDE SEQUENCE</scope>
    <source>
        <strain evidence="2">C6.5</strain>
        <plasmid evidence="2">pC6.5b</plasmid>
    </source>
</reference>
<dbReference type="AlphaFoldDB" id="A0A7S5DQI9"/>
<evidence type="ECO:0000313" key="2">
    <source>
        <dbReference type="EMBL" id="QCL10239.1"/>
    </source>
</evidence>
<feature type="region of interest" description="Disordered" evidence="1">
    <location>
        <begin position="1"/>
        <end position="22"/>
    </location>
</feature>
<organism evidence="2">
    <name type="scientific">Rhizobium rhizogenes</name>
    <name type="common">Agrobacterium rhizogenes</name>
    <dbReference type="NCBI Taxonomy" id="359"/>
    <lineage>
        <taxon>Bacteria</taxon>
        <taxon>Pseudomonadati</taxon>
        <taxon>Pseudomonadota</taxon>
        <taxon>Alphaproteobacteria</taxon>
        <taxon>Hyphomicrobiales</taxon>
        <taxon>Rhizobiaceae</taxon>
        <taxon>Rhizobium/Agrobacterium group</taxon>
        <taxon>Rhizobium</taxon>
    </lineage>
</organism>
<dbReference type="EMBL" id="MK318987">
    <property type="protein sequence ID" value="QCL10239.1"/>
    <property type="molecule type" value="Genomic_DNA"/>
</dbReference>
<name>A0A7S5DQI9_RHIRH</name>
<geneLocation type="plasmid" evidence="2">
    <name>pC6.5b</name>
</geneLocation>
<feature type="compositionally biased region" description="Basic and acidic residues" evidence="1">
    <location>
        <begin position="1"/>
        <end position="21"/>
    </location>
</feature>
<sequence>MISVSHEGRMHERNPTDDRLASKKPCTRKAIHTRSYHCSCWLLCTVDADGYAHNAFLKAS</sequence>
<accession>A0A7S5DQI9</accession>
<proteinExistence type="predicted"/>
<protein>
    <submittedName>
        <fullName evidence="2">Uncharacterized protein</fullName>
    </submittedName>
</protein>